<evidence type="ECO:0000256" key="6">
    <source>
        <dbReference type="SAM" id="MobiDB-lite"/>
    </source>
</evidence>
<comment type="subcellular location">
    <subcellularLocation>
        <location evidence="1">Nucleus</location>
    </subcellularLocation>
</comment>
<name>A0A5N6RHY2_9ROSI</name>
<feature type="compositionally biased region" description="Low complexity" evidence="6">
    <location>
        <begin position="94"/>
        <end position="105"/>
    </location>
</feature>
<feature type="domain" description="WRKY" evidence="7">
    <location>
        <begin position="126"/>
        <end position="189"/>
    </location>
</feature>
<evidence type="ECO:0000256" key="3">
    <source>
        <dbReference type="ARBA" id="ARBA00023125"/>
    </source>
</evidence>
<dbReference type="EMBL" id="CM017327">
    <property type="protein sequence ID" value="KAE8099001.1"/>
    <property type="molecule type" value="Genomic_DNA"/>
</dbReference>
<protein>
    <recommendedName>
        <fullName evidence="7">WRKY domain-containing protein</fullName>
    </recommendedName>
</protein>
<dbReference type="InterPro" id="IPR044810">
    <property type="entry name" value="WRKY_plant"/>
</dbReference>
<dbReference type="GO" id="GO:0003700">
    <property type="term" value="F:DNA-binding transcription factor activity"/>
    <property type="evidence" value="ECO:0007669"/>
    <property type="project" value="InterPro"/>
</dbReference>
<sequence length="313" mass="35033">MKRSWPENSPSKPRKAIEELVQGRQFANQLRGLLGKSIGDDGSAPEKDLVLKILSSFTNTLSLLNSAESDVDVDVSQVQPNTQASSPCWDAPKSESSGESCRSNSTVKDRRGCYKRRKTSLTVTKETPTLIDDGHAWRKYGQKPILNAKYPRHYYRCTHKYDQGCQAAKQVQRIQEDPVMHRTIYIGNHTCRTFQNVPELILDSSPNDSPFVLSFDDTFTNKHNHPFLSSSFQSVVKQEHREEMPAAADDITHNNQSSSSDYLVSPDQTALESFYNSMPVLSSSPMESDNGNVISGILVGSADFTDDDLLFEF</sequence>
<evidence type="ECO:0000313" key="9">
    <source>
        <dbReference type="Proteomes" id="UP000327013"/>
    </source>
</evidence>
<dbReference type="SUPFAM" id="SSF118290">
    <property type="entry name" value="WRKY DNA-binding domain"/>
    <property type="match status" value="1"/>
</dbReference>
<evidence type="ECO:0000259" key="7">
    <source>
        <dbReference type="PROSITE" id="PS50811"/>
    </source>
</evidence>
<keyword evidence="5" id="KW-0539">Nucleus</keyword>
<feature type="compositionally biased region" description="Polar residues" evidence="6">
    <location>
        <begin position="253"/>
        <end position="263"/>
    </location>
</feature>
<dbReference type="AlphaFoldDB" id="A0A5N6RHY2"/>
<dbReference type="InterPro" id="IPR003657">
    <property type="entry name" value="WRKY_dom"/>
</dbReference>
<dbReference type="PANTHER" id="PTHR31282">
    <property type="entry name" value="WRKY TRANSCRIPTION FACTOR 21-RELATED"/>
    <property type="match status" value="1"/>
</dbReference>
<keyword evidence="4" id="KW-0804">Transcription</keyword>
<dbReference type="PROSITE" id="PS50811">
    <property type="entry name" value="WRKY"/>
    <property type="match status" value="1"/>
</dbReference>
<keyword evidence="9" id="KW-1185">Reference proteome</keyword>
<dbReference type="SMART" id="SM00774">
    <property type="entry name" value="WRKY"/>
    <property type="match status" value="1"/>
</dbReference>
<dbReference type="InterPro" id="IPR036576">
    <property type="entry name" value="WRKY_dom_sf"/>
</dbReference>
<evidence type="ECO:0000256" key="2">
    <source>
        <dbReference type="ARBA" id="ARBA00023015"/>
    </source>
</evidence>
<dbReference type="Pfam" id="PF03106">
    <property type="entry name" value="WRKY"/>
    <property type="match status" value="1"/>
</dbReference>
<dbReference type="GO" id="GO:0005634">
    <property type="term" value="C:nucleus"/>
    <property type="evidence" value="ECO:0007669"/>
    <property type="project" value="UniProtKB-SubCell"/>
</dbReference>
<dbReference type="Gene3D" id="2.20.25.80">
    <property type="entry name" value="WRKY domain"/>
    <property type="match status" value="1"/>
</dbReference>
<evidence type="ECO:0000256" key="4">
    <source>
        <dbReference type="ARBA" id="ARBA00023163"/>
    </source>
</evidence>
<feature type="region of interest" description="Disordered" evidence="6">
    <location>
        <begin position="79"/>
        <end position="106"/>
    </location>
</feature>
<dbReference type="GO" id="GO:0043565">
    <property type="term" value="F:sequence-specific DNA binding"/>
    <property type="evidence" value="ECO:0007669"/>
    <property type="project" value="InterPro"/>
</dbReference>
<organism evidence="8 9">
    <name type="scientific">Carpinus fangiana</name>
    <dbReference type="NCBI Taxonomy" id="176857"/>
    <lineage>
        <taxon>Eukaryota</taxon>
        <taxon>Viridiplantae</taxon>
        <taxon>Streptophyta</taxon>
        <taxon>Embryophyta</taxon>
        <taxon>Tracheophyta</taxon>
        <taxon>Spermatophyta</taxon>
        <taxon>Magnoliopsida</taxon>
        <taxon>eudicotyledons</taxon>
        <taxon>Gunneridae</taxon>
        <taxon>Pentapetalae</taxon>
        <taxon>rosids</taxon>
        <taxon>fabids</taxon>
        <taxon>Fagales</taxon>
        <taxon>Betulaceae</taxon>
        <taxon>Carpinus</taxon>
    </lineage>
</organism>
<evidence type="ECO:0000256" key="1">
    <source>
        <dbReference type="ARBA" id="ARBA00004123"/>
    </source>
</evidence>
<evidence type="ECO:0000313" key="8">
    <source>
        <dbReference type="EMBL" id="KAE8099001.1"/>
    </source>
</evidence>
<evidence type="ECO:0000256" key="5">
    <source>
        <dbReference type="ARBA" id="ARBA00023242"/>
    </source>
</evidence>
<dbReference type="OrthoDB" id="2021064at2759"/>
<gene>
    <name evidence="8" type="ORF">FH972_017018</name>
</gene>
<feature type="region of interest" description="Disordered" evidence="6">
    <location>
        <begin position="242"/>
        <end position="263"/>
    </location>
</feature>
<reference evidence="8 9" key="1">
    <citation type="submission" date="2019-06" db="EMBL/GenBank/DDBJ databases">
        <title>A chromosomal-level reference genome of Carpinus fangiana (Coryloideae, Betulaceae).</title>
        <authorList>
            <person name="Yang X."/>
            <person name="Wang Z."/>
            <person name="Zhang L."/>
            <person name="Hao G."/>
            <person name="Liu J."/>
            <person name="Yang Y."/>
        </authorList>
    </citation>
    <scope>NUCLEOTIDE SEQUENCE [LARGE SCALE GENOMIC DNA]</scope>
    <source>
        <strain evidence="8">Cfa_2016G</strain>
        <tissue evidence="8">Leaf</tissue>
    </source>
</reference>
<proteinExistence type="predicted"/>
<keyword evidence="2" id="KW-0805">Transcription regulation</keyword>
<accession>A0A5N6RHY2</accession>
<dbReference type="Proteomes" id="UP000327013">
    <property type="component" value="Chromosome 7"/>
</dbReference>
<keyword evidence="3" id="KW-0238">DNA-binding</keyword>